<sequence length="559" mass="62345">MKRSTCLLVGFLLTVHLSAQDNIETTLDSIFSKHTLAGSPGCSVGIVKNGKLLHIYRRGLANLSYDIAIREGTVFRVASIAKQFTAACIGLLIVDKKLSLQDDVRKYIPELPFYGNVITIQHLLNQTSGIRNYNVLQDIKGYNPELEGVSNKEVYELLFRQKGINHVPGEKMLYSNSNYVLLALVVERVSGNSLHEFAAERIFHPMGMNNTFFKTSNREIIKNGAYNYYKDAKGYKQAMALNIITGAGGLYSTVEDLAKWTTIFSSTDSLSKTLASFLTTKDTLSDGSFSGYGRGVFVDAYKGYPTIHHSGMDLGLKAQMISVPSENLSLIILSNLESINAIDLSYQILDLLLKGVLSTQTKGKIYIHKKTALQHFTGDYQEINSDLTIRILVENDTLKAKNRLSRLAVPLVASGKNEFERINNASVTHKFNTQEERKWDMAVDFAGATFYFEKVQLVEAASVKANEYVGEYYSAEMGVTYSLSAQDNELLVSFPYNPKIKLTAGQQDEFGSGNRTRYIFQRNKHGEVISFTIASEGTVKDILFEKVSSIKRSVNKKIE</sequence>
<evidence type="ECO:0000313" key="3">
    <source>
        <dbReference type="EMBL" id="QHT70807.1"/>
    </source>
</evidence>
<accession>A0A6C0GS91</accession>
<dbReference type="EMBL" id="CP048222">
    <property type="protein sequence ID" value="QHT70807.1"/>
    <property type="molecule type" value="Genomic_DNA"/>
</dbReference>
<dbReference type="Proteomes" id="UP000480178">
    <property type="component" value="Chromosome"/>
</dbReference>
<dbReference type="RefSeq" id="WP_162446770.1">
    <property type="nucleotide sequence ID" value="NZ_CP048222.1"/>
</dbReference>
<organism evidence="3 4">
    <name type="scientific">Rhodocytophaga rosea</name>
    <dbReference type="NCBI Taxonomy" id="2704465"/>
    <lineage>
        <taxon>Bacteria</taxon>
        <taxon>Pseudomonadati</taxon>
        <taxon>Bacteroidota</taxon>
        <taxon>Cytophagia</taxon>
        <taxon>Cytophagales</taxon>
        <taxon>Rhodocytophagaceae</taxon>
        <taxon>Rhodocytophaga</taxon>
    </lineage>
</organism>
<keyword evidence="1" id="KW-0732">Signal</keyword>
<dbReference type="PANTHER" id="PTHR46825:SF9">
    <property type="entry name" value="BETA-LACTAMASE-RELATED DOMAIN-CONTAINING PROTEIN"/>
    <property type="match status" value="1"/>
</dbReference>
<gene>
    <name evidence="3" type="ORF">GXP67_31240</name>
</gene>
<evidence type="ECO:0000259" key="2">
    <source>
        <dbReference type="Pfam" id="PF00144"/>
    </source>
</evidence>
<feature type="chain" id="PRO_5025549074" evidence="1">
    <location>
        <begin position="20"/>
        <end position="559"/>
    </location>
</feature>
<protein>
    <submittedName>
        <fullName evidence="3">Beta-lactamase family protein</fullName>
    </submittedName>
</protein>
<name>A0A6C0GS91_9BACT</name>
<dbReference type="InterPro" id="IPR012338">
    <property type="entry name" value="Beta-lactam/transpept-like"/>
</dbReference>
<dbReference type="KEGG" id="rhoz:GXP67_31240"/>
<keyword evidence="4" id="KW-1185">Reference proteome</keyword>
<evidence type="ECO:0000313" key="4">
    <source>
        <dbReference type="Proteomes" id="UP000480178"/>
    </source>
</evidence>
<dbReference type="InterPro" id="IPR001466">
    <property type="entry name" value="Beta-lactam-related"/>
</dbReference>
<dbReference type="AlphaFoldDB" id="A0A6C0GS91"/>
<feature type="signal peptide" evidence="1">
    <location>
        <begin position="1"/>
        <end position="19"/>
    </location>
</feature>
<feature type="domain" description="Beta-lactamase-related" evidence="2">
    <location>
        <begin position="38"/>
        <end position="338"/>
    </location>
</feature>
<evidence type="ECO:0000256" key="1">
    <source>
        <dbReference type="SAM" id="SignalP"/>
    </source>
</evidence>
<dbReference type="InterPro" id="IPR050491">
    <property type="entry name" value="AmpC-like"/>
</dbReference>
<dbReference type="PANTHER" id="PTHR46825">
    <property type="entry name" value="D-ALANYL-D-ALANINE-CARBOXYPEPTIDASE/ENDOPEPTIDASE AMPH"/>
    <property type="match status" value="1"/>
</dbReference>
<proteinExistence type="predicted"/>
<reference evidence="3 4" key="1">
    <citation type="submission" date="2020-01" db="EMBL/GenBank/DDBJ databases">
        <authorList>
            <person name="Kim M.K."/>
        </authorList>
    </citation>
    <scope>NUCLEOTIDE SEQUENCE [LARGE SCALE GENOMIC DNA]</scope>
    <source>
        <strain evidence="3 4">172606-1</strain>
    </source>
</reference>
<dbReference type="SUPFAM" id="SSF56601">
    <property type="entry name" value="beta-lactamase/transpeptidase-like"/>
    <property type="match status" value="1"/>
</dbReference>
<dbReference type="Pfam" id="PF00144">
    <property type="entry name" value="Beta-lactamase"/>
    <property type="match status" value="1"/>
</dbReference>
<dbReference type="Gene3D" id="3.40.710.10">
    <property type="entry name" value="DD-peptidase/beta-lactamase superfamily"/>
    <property type="match status" value="1"/>
</dbReference>